<accession>A0A2T5JG11</accession>
<organism evidence="2 3">
    <name type="scientific">Mucilaginibacter yixingensis</name>
    <dbReference type="NCBI Taxonomy" id="1295612"/>
    <lineage>
        <taxon>Bacteria</taxon>
        <taxon>Pseudomonadati</taxon>
        <taxon>Bacteroidota</taxon>
        <taxon>Sphingobacteriia</taxon>
        <taxon>Sphingobacteriales</taxon>
        <taxon>Sphingobacteriaceae</taxon>
        <taxon>Mucilaginibacter</taxon>
    </lineage>
</organism>
<dbReference type="RefSeq" id="WP_107826761.1">
    <property type="nucleotide sequence ID" value="NZ_CP160205.1"/>
</dbReference>
<evidence type="ECO:0000313" key="2">
    <source>
        <dbReference type="EMBL" id="PTR01367.1"/>
    </source>
</evidence>
<evidence type="ECO:0000256" key="1">
    <source>
        <dbReference type="SAM" id="SignalP"/>
    </source>
</evidence>
<feature type="signal peptide" evidence="1">
    <location>
        <begin position="1"/>
        <end position="20"/>
    </location>
</feature>
<comment type="caution">
    <text evidence="2">The sequence shown here is derived from an EMBL/GenBank/DDBJ whole genome shotgun (WGS) entry which is preliminary data.</text>
</comment>
<dbReference type="OrthoDB" id="793640at2"/>
<dbReference type="Proteomes" id="UP000244168">
    <property type="component" value="Unassembled WGS sequence"/>
</dbReference>
<feature type="chain" id="PRO_5015766742" evidence="1">
    <location>
        <begin position="21"/>
        <end position="190"/>
    </location>
</feature>
<gene>
    <name evidence="2" type="ORF">C8P68_101601</name>
</gene>
<proteinExistence type="predicted"/>
<keyword evidence="3" id="KW-1185">Reference proteome</keyword>
<sequence>MKTLTLSLALLFATAIAVHAQQNDYIVNTHGDTVKCKITKPFLGGPRYTIGDFSDKITTSDVAAYYQSKEHTMVRAVYTGNSKRPTFMVVIEDGPITLYEDVNTYYNAGTGVSTSTRNWFWSQKSSNQAEPLKTSALSIGSKSREERMHDFAELLREKHEIYEAFISQKSFSFNQIQKLVHWYNTGEKMD</sequence>
<evidence type="ECO:0000313" key="3">
    <source>
        <dbReference type="Proteomes" id="UP000244168"/>
    </source>
</evidence>
<name>A0A2T5JG11_9SPHI</name>
<dbReference type="EMBL" id="QAOQ01000001">
    <property type="protein sequence ID" value="PTR01367.1"/>
    <property type="molecule type" value="Genomic_DNA"/>
</dbReference>
<keyword evidence="1" id="KW-0732">Signal</keyword>
<reference evidence="2 3" key="1">
    <citation type="submission" date="2018-04" db="EMBL/GenBank/DDBJ databases">
        <title>Genomic Encyclopedia of Archaeal and Bacterial Type Strains, Phase II (KMG-II): from individual species to whole genera.</title>
        <authorList>
            <person name="Goeker M."/>
        </authorList>
    </citation>
    <scope>NUCLEOTIDE SEQUENCE [LARGE SCALE GENOMIC DNA]</scope>
    <source>
        <strain evidence="2 3">DSM 26809</strain>
    </source>
</reference>
<dbReference type="AlphaFoldDB" id="A0A2T5JG11"/>
<protein>
    <submittedName>
        <fullName evidence="2">Uncharacterized protein</fullName>
    </submittedName>
</protein>